<name>A0A645B5D4_9ZZZZ</name>
<proteinExistence type="predicted"/>
<dbReference type="InterPro" id="IPR050103">
    <property type="entry name" value="Class-III_PLP-dep_AT"/>
</dbReference>
<dbReference type="InterPro" id="IPR005814">
    <property type="entry name" value="Aminotrans_3"/>
</dbReference>
<reference evidence="2" key="1">
    <citation type="submission" date="2019-08" db="EMBL/GenBank/DDBJ databases">
        <authorList>
            <person name="Kucharzyk K."/>
            <person name="Murdoch R.W."/>
            <person name="Higgins S."/>
            <person name="Loffler F."/>
        </authorList>
    </citation>
    <scope>NUCLEOTIDE SEQUENCE</scope>
</reference>
<protein>
    <submittedName>
        <fullName evidence="2">Ornithine aminotransferase</fullName>
        <ecNumber evidence="2">2.6.1.13</ecNumber>
    </submittedName>
</protein>
<accession>A0A645B5D4</accession>
<dbReference type="EMBL" id="VSSQ01016720">
    <property type="protein sequence ID" value="MPM58353.1"/>
    <property type="molecule type" value="Genomic_DNA"/>
</dbReference>
<dbReference type="SUPFAM" id="SSF53383">
    <property type="entry name" value="PLP-dependent transferases"/>
    <property type="match status" value="1"/>
</dbReference>
<comment type="caution">
    <text evidence="2">The sequence shown here is derived from an EMBL/GenBank/DDBJ whole genome shotgun (WGS) entry which is preliminary data.</text>
</comment>
<evidence type="ECO:0000256" key="1">
    <source>
        <dbReference type="ARBA" id="ARBA00001933"/>
    </source>
</evidence>
<dbReference type="InterPro" id="IPR015424">
    <property type="entry name" value="PyrdxlP-dep_Trfase"/>
</dbReference>
<keyword evidence="2" id="KW-0032">Aminotransferase</keyword>
<sequence length="83" mass="9300">MSQLRAVDSPHVKEVRGKGLLIGVELYPQAGGARRFCEALMAKGILAKETHDNVIRFAPPLIIDKKTIDWAMERISEVLKMKL</sequence>
<dbReference type="EC" id="2.6.1.13" evidence="2"/>
<dbReference type="AlphaFoldDB" id="A0A645B5D4"/>
<comment type="cofactor">
    <cofactor evidence="1">
        <name>pyridoxal 5'-phosphate</name>
        <dbReference type="ChEBI" id="CHEBI:597326"/>
    </cofactor>
</comment>
<dbReference type="PANTHER" id="PTHR11986:SF18">
    <property type="entry name" value="ORNITHINE AMINOTRANSFERASE, MITOCHONDRIAL"/>
    <property type="match status" value="1"/>
</dbReference>
<dbReference type="GO" id="GO:0042802">
    <property type="term" value="F:identical protein binding"/>
    <property type="evidence" value="ECO:0007669"/>
    <property type="project" value="TreeGrafter"/>
</dbReference>
<keyword evidence="2" id="KW-0808">Transferase</keyword>
<dbReference type="Pfam" id="PF00202">
    <property type="entry name" value="Aminotran_3"/>
    <property type="match status" value="1"/>
</dbReference>
<dbReference type="GO" id="GO:0030170">
    <property type="term" value="F:pyridoxal phosphate binding"/>
    <property type="evidence" value="ECO:0007669"/>
    <property type="project" value="InterPro"/>
</dbReference>
<dbReference type="InterPro" id="IPR015422">
    <property type="entry name" value="PyrdxlP-dep_Trfase_small"/>
</dbReference>
<dbReference type="PANTHER" id="PTHR11986">
    <property type="entry name" value="AMINOTRANSFERASE CLASS III"/>
    <property type="match status" value="1"/>
</dbReference>
<dbReference type="GO" id="GO:0004587">
    <property type="term" value="F:ornithine aminotransferase activity"/>
    <property type="evidence" value="ECO:0007669"/>
    <property type="project" value="UniProtKB-EC"/>
</dbReference>
<dbReference type="Gene3D" id="3.90.1150.10">
    <property type="entry name" value="Aspartate Aminotransferase, domain 1"/>
    <property type="match status" value="1"/>
</dbReference>
<gene>
    <name evidence="2" type="primary">rocD_11</name>
    <name evidence="2" type="ORF">SDC9_105184</name>
</gene>
<organism evidence="2">
    <name type="scientific">bioreactor metagenome</name>
    <dbReference type="NCBI Taxonomy" id="1076179"/>
    <lineage>
        <taxon>unclassified sequences</taxon>
        <taxon>metagenomes</taxon>
        <taxon>ecological metagenomes</taxon>
    </lineage>
</organism>
<evidence type="ECO:0000313" key="2">
    <source>
        <dbReference type="EMBL" id="MPM58353.1"/>
    </source>
</evidence>